<evidence type="ECO:0000313" key="3">
    <source>
        <dbReference type="EMBL" id="MBW4769072.1"/>
    </source>
</evidence>
<reference evidence="3 4" key="1">
    <citation type="submission" date="2021-07" db="EMBL/GenBank/DDBJ databases">
        <title>Genomic diversity and antimicrobial resistance of Prevotella spp. isolated from chronic lung disease airways.</title>
        <authorList>
            <person name="Webb K.A."/>
            <person name="Olagoke O.S."/>
            <person name="Baird T."/>
            <person name="Neill J."/>
            <person name="Pham A."/>
            <person name="Wells T.J."/>
            <person name="Ramsay K.A."/>
            <person name="Bell S.C."/>
            <person name="Sarovich D.S."/>
            <person name="Price E.P."/>
        </authorList>
    </citation>
    <scope>NUCLEOTIDE SEQUENCE [LARGE SCALE GENOMIC DNA]</scope>
    <source>
        <strain evidence="3 4">SCHI0011.S.12</strain>
    </source>
</reference>
<keyword evidence="3" id="KW-0255">Endonuclease</keyword>
<dbReference type="GO" id="GO:0004519">
    <property type="term" value="F:endonuclease activity"/>
    <property type="evidence" value="ECO:0007669"/>
    <property type="project" value="UniProtKB-KW"/>
</dbReference>
<comment type="caution">
    <text evidence="3">The sequence shown here is derived from an EMBL/GenBank/DDBJ whole genome shotgun (WGS) entry which is preliminary data.</text>
</comment>
<accession>A0ABS6YCS5</accession>
<feature type="domain" description="GmrSD restriction endonucleases C-terminal" evidence="2">
    <location>
        <begin position="511"/>
        <end position="628"/>
    </location>
</feature>
<evidence type="ECO:0000259" key="1">
    <source>
        <dbReference type="Pfam" id="PF03235"/>
    </source>
</evidence>
<dbReference type="EMBL" id="JAHXCT010000003">
    <property type="protein sequence ID" value="MBW4769072.1"/>
    <property type="molecule type" value="Genomic_DNA"/>
</dbReference>
<dbReference type="InterPro" id="IPR004919">
    <property type="entry name" value="GmrSD_N"/>
</dbReference>
<dbReference type="Proteomes" id="UP000788426">
    <property type="component" value="Unassembled WGS sequence"/>
</dbReference>
<feature type="domain" description="GmrSD restriction endonucleases N-terminal" evidence="1">
    <location>
        <begin position="13"/>
        <end position="204"/>
    </location>
</feature>
<dbReference type="InterPro" id="IPR011089">
    <property type="entry name" value="GmrSD_C"/>
</dbReference>
<keyword evidence="4" id="KW-1185">Reference proteome</keyword>
<dbReference type="RefSeq" id="WP_219480567.1">
    <property type="nucleotide sequence ID" value="NZ_JABZTC010000003.1"/>
</dbReference>
<gene>
    <name evidence="3" type="ORF">KZO38_04775</name>
</gene>
<dbReference type="Pfam" id="PF03235">
    <property type="entry name" value="GmrSD_N"/>
    <property type="match status" value="1"/>
</dbReference>
<keyword evidence="3" id="KW-0378">Hydrolase</keyword>
<dbReference type="Pfam" id="PF07510">
    <property type="entry name" value="GmrSD_C"/>
    <property type="match status" value="1"/>
</dbReference>
<evidence type="ECO:0000259" key="2">
    <source>
        <dbReference type="Pfam" id="PF07510"/>
    </source>
</evidence>
<organism evidence="3 4">
    <name type="scientific">Hoylesella nanceiensis</name>
    <dbReference type="NCBI Taxonomy" id="425941"/>
    <lineage>
        <taxon>Bacteria</taxon>
        <taxon>Pseudomonadati</taxon>
        <taxon>Bacteroidota</taxon>
        <taxon>Bacteroidia</taxon>
        <taxon>Bacteroidales</taxon>
        <taxon>Prevotellaceae</taxon>
        <taxon>Hoylesella</taxon>
    </lineage>
</organism>
<protein>
    <submittedName>
        <fullName evidence="3">DUF262 domain-containing HNH endonuclease family protein</fullName>
    </submittedName>
</protein>
<dbReference type="PANTHER" id="PTHR35149">
    <property type="entry name" value="SLL5132 PROTEIN"/>
    <property type="match status" value="1"/>
</dbReference>
<evidence type="ECO:0000313" key="4">
    <source>
        <dbReference type="Proteomes" id="UP000788426"/>
    </source>
</evidence>
<name>A0ABS6YCS5_9BACT</name>
<dbReference type="PANTHER" id="PTHR35149:SF1">
    <property type="entry name" value="DUF5655 DOMAIN-CONTAINING PROTEIN"/>
    <property type="match status" value="1"/>
</dbReference>
<proteinExistence type="predicted"/>
<sequence length="638" mass="74504">MVEELRILADSTIFDTTDHYVIPRYQRAYAWEDKEITQLIDDINGIDFSENYYIGSLVVARVKDKMETYEVVDGQQRLTTLYLLLQYLVSEGALECEVGKTLTFDCRANSNFTLLHIQDVLDGDIYSDDEERIEQSILNGIKVIRQKFSSDEEIDMKEFVERLQNVVLYRIEVPENTDLNRYFEIMNTRGEQLEQHDILKAKLMAYLGENKRGEQEFFSRIWNACSDMTGYVQMHLSPAERQNIFKGDWNTWPSDKWKDYSSCFGVIEEAENSETLQNIISPSFNIDDVDGLLDDDTHIRFESIIDFPYFLLHSLRVFIKHYKVSLSKPFAELLDDKKLISDFDNVINNGAIGGQAIKQDKRSLAKFARKFIIHLLRTRYLFDMYIVKREYTGEDKEGEWSLKELHTSGQKSNKKPYYKNTTFRVGSEWENTSNVRCKENMMMQSALRVSYTSPKVMHWITNLLCWLHDNDSDTISASLIQTSEEVAIKAVKENFLDNEDFKLGVKTPHVVFNFLDYLLWKKNKNKDGYKDFVFEFRNSVEHWYPQNPSDGSFDSWDDKDTFGNLCIISRSVNSKFSNLSPESKMKSYGKMVKKGSLKLRLMGDISNSCSNEDWVESCCQQHEDEMIELLKEACKLLE</sequence>
<keyword evidence="3" id="KW-0540">Nuclease</keyword>